<keyword evidence="2" id="KW-0328">Glycosyltransferase</keyword>
<dbReference type="CDD" id="cd06223">
    <property type="entry name" value="PRTases_typeI"/>
    <property type="match status" value="1"/>
</dbReference>
<dbReference type="InterPro" id="IPR029057">
    <property type="entry name" value="PRTase-like"/>
</dbReference>
<proteinExistence type="predicted"/>
<dbReference type="GO" id="GO:0016757">
    <property type="term" value="F:glycosyltransferase activity"/>
    <property type="evidence" value="ECO:0007669"/>
    <property type="project" value="UniProtKB-KW"/>
</dbReference>
<dbReference type="Gene3D" id="3.40.50.2020">
    <property type="match status" value="1"/>
</dbReference>
<dbReference type="Proteomes" id="UP000249873">
    <property type="component" value="Chromosome"/>
</dbReference>
<dbReference type="OrthoDB" id="664757at2"/>
<dbReference type="SUPFAM" id="SSF53271">
    <property type="entry name" value="PRTase-like"/>
    <property type="match status" value="1"/>
</dbReference>
<name>A0A2Z4GD87_9BACT</name>
<dbReference type="Pfam" id="PF00156">
    <property type="entry name" value="Pribosyltran"/>
    <property type="match status" value="1"/>
</dbReference>
<dbReference type="PANTHER" id="PTHR11608">
    <property type="entry name" value="BIFUNCTIONAL PROTEIN PYRR"/>
    <property type="match status" value="1"/>
</dbReference>
<dbReference type="KEGG" id="als:DJ013_13195"/>
<keyword evidence="2" id="KW-0808">Transferase</keyword>
<feature type="domain" description="Phosphoribosyltransferase" evidence="1">
    <location>
        <begin position="13"/>
        <end position="146"/>
    </location>
</feature>
<keyword evidence="3" id="KW-1185">Reference proteome</keyword>
<protein>
    <submittedName>
        <fullName evidence="2">Phosphoribosyltransferase</fullName>
    </submittedName>
</protein>
<evidence type="ECO:0000259" key="1">
    <source>
        <dbReference type="Pfam" id="PF00156"/>
    </source>
</evidence>
<sequence>MLDIKEVQLLLNPEQTKQKIRRMAFQIFEANFKEKKLVIAGINGQGYHLAEAIVNDLKEISDKEIFLAKIILDKQAESQPEIQIECEIDTFKKKTVILVDDVLNTGRTLAYTFRPFMSIPLKRLQVAVLVDRDYLNFPVRADYVGYNLATTLNDHVKVILDNKKEYGVYLY</sequence>
<gene>
    <name evidence="2" type="ORF">DJ013_13195</name>
</gene>
<accession>A0A2Z4GD87</accession>
<dbReference type="AlphaFoldDB" id="A0A2Z4GD87"/>
<dbReference type="PANTHER" id="PTHR11608:SF0">
    <property type="entry name" value="BIFUNCTIONAL PROTEIN PYRR"/>
    <property type="match status" value="1"/>
</dbReference>
<evidence type="ECO:0000313" key="3">
    <source>
        <dbReference type="Proteomes" id="UP000249873"/>
    </source>
</evidence>
<organism evidence="2 3">
    <name type="scientific">Arcticibacterium luteifluviistationis</name>
    <dbReference type="NCBI Taxonomy" id="1784714"/>
    <lineage>
        <taxon>Bacteria</taxon>
        <taxon>Pseudomonadati</taxon>
        <taxon>Bacteroidota</taxon>
        <taxon>Cytophagia</taxon>
        <taxon>Cytophagales</taxon>
        <taxon>Leadbetterellaceae</taxon>
        <taxon>Arcticibacterium</taxon>
    </lineage>
</organism>
<dbReference type="InterPro" id="IPR050137">
    <property type="entry name" value="PyrR_bifunctional"/>
</dbReference>
<reference evidence="2 3" key="1">
    <citation type="submission" date="2018-05" db="EMBL/GenBank/DDBJ databases">
        <title>Complete genome sequence of Arcticibacterium luteifluviistationis SM1504T, a cytophagaceae bacterium isolated from Arctic surface seawater.</title>
        <authorList>
            <person name="Li Y."/>
            <person name="Qin Q.-L."/>
        </authorList>
    </citation>
    <scope>NUCLEOTIDE SEQUENCE [LARGE SCALE GENOMIC DNA]</scope>
    <source>
        <strain evidence="2 3">SM1504</strain>
    </source>
</reference>
<dbReference type="EMBL" id="CP029480">
    <property type="protein sequence ID" value="AWV99070.1"/>
    <property type="molecule type" value="Genomic_DNA"/>
</dbReference>
<dbReference type="InterPro" id="IPR000836">
    <property type="entry name" value="PRTase_dom"/>
</dbReference>
<evidence type="ECO:0000313" key="2">
    <source>
        <dbReference type="EMBL" id="AWV99070.1"/>
    </source>
</evidence>